<dbReference type="Proteomes" id="UP000646833">
    <property type="component" value="Unassembled WGS sequence"/>
</dbReference>
<name>A0A830DXP7_9EURY</name>
<evidence type="ECO:0000313" key="2">
    <source>
        <dbReference type="EMBL" id="GGC73063.1"/>
    </source>
</evidence>
<dbReference type="InterPro" id="IPR013762">
    <property type="entry name" value="Integrase-like_cat_sf"/>
</dbReference>
<evidence type="ECO:0000256" key="1">
    <source>
        <dbReference type="ARBA" id="ARBA00023172"/>
    </source>
</evidence>
<dbReference type="Gene3D" id="1.10.443.10">
    <property type="entry name" value="Intergrase catalytic core"/>
    <property type="match status" value="1"/>
</dbReference>
<accession>A0A830DXP7</accession>
<dbReference type="AlphaFoldDB" id="A0A830DXP7"/>
<dbReference type="InterPro" id="IPR011010">
    <property type="entry name" value="DNA_brk_join_enz"/>
</dbReference>
<gene>
    <name evidence="2" type="ORF">GCM10007209_38780</name>
</gene>
<protein>
    <recommendedName>
        <fullName evidence="4">Integrase family protein</fullName>
    </recommendedName>
</protein>
<dbReference type="GO" id="GO:0006310">
    <property type="term" value="P:DNA recombination"/>
    <property type="evidence" value="ECO:0007669"/>
    <property type="project" value="UniProtKB-KW"/>
</dbReference>
<comment type="caution">
    <text evidence="2">The sequence shown here is derived from an EMBL/GenBank/DDBJ whole genome shotgun (WGS) entry which is preliminary data.</text>
</comment>
<sequence>MITIKQFIEFCEHIAVVPRGMGDMVRILSVSKQDEICGDLLTRDKATEIIDFLGKCEYASKHHITLLILWKTGMRMGGLSTLGLGDYDEGRPALELRYRAKAGTPLNNKERSELDVLITPETADVVSDYITQAHLTERTNTGETCFLSLRVEGWWYDYPAVRVDCKSALLLQRWGAPFDRDLDTCDDMSRNASSKCPGSVSPHALRRGYVTAARNA</sequence>
<reference evidence="2" key="2">
    <citation type="submission" date="2020-09" db="EMBL/GenBank/DDBJ databases">
        <authorList>
            <person name="Sun Q."/>
            <person name="Sedlacek I."/>
        </authorList>
    </citation>
    <scope>NUCLEOTIDE SEQUENCE</scope>
    <source>
        <strain evidence="2">CCM 7217</strain>
    </source>
</reference>
<dbReference type="GO" id="GO:0003677">
    <property type="term" value="F:DNA binding"/>
    <property type="evidence" value="ECO:0007669"/>
    <property type="project" value="InterPro"/>
</dbReference>
<keyword evidence="1" id="KW-0233">DNA recombination</keyword>
<reference evidence="2" key="1">
    <citation type="journal article" date="2014" name="Int. J. Syst. Evol. Microbiol.">
        <title>Complete genome sequence of Corynebacterium casei LMG S-19264T (=DSM 44701T), isolated from a smear-ripened cheese.</title>
        <authorList>
            <consortium name="US DOE Joint Genome Institute (JGI-PGF)"/>
            <person name="Walter F."/>
            <person name="Albersmeier A."/>
            <person name="Kalinowski J."/>
            <person name="Ruckert C."/>
        </authorList>
    </citation>
    <scope>NUCLEOTIDE SEQUENCE</scope>
    <source>
        <strain evidence="2">CCM 7217</strain>
    </source>
</reference>
<proteinExistence type="predicted"/>
<dbReference type="EMBL" id="BMCI01000013">
    <property type="protein sequence ID" value="GGC73063.1"/>
    <property type="molecule type" value="Genomic_DNA"/>
</dbReference>
<dbReference type="GO" id="GO:0015074">
    <property type="term" value="P:DNA integration"/>
    <property type="evidence" value="ECO:0007669"/>
    <property type="project" value="InterPro"/>
</dbReference>
<evidence type="ECO:0000313" key="3">
    <source>
        <dbReference type="Proteomes" id="UP000646833"/>
    </source>
</evidence>
<dbReference type="SUPFAM" id="SSF56349">
    <property type="entry name" value="DNA breaking-rejoining enzymes"/>
    <property type="match status" value="1"/>
</dbReference>
<dbReference type="RefSeq" id="WP_229722764.1">
    <property type="nucleotide sequence ID" value="NZ_BMCI01000013.1"/>
</dbReference>
<evidence type="ECO:0008006" key="4">
    <source>
        <dbReference type="Google" id="ProtNLM"/>
    </source>
</evidence>
<organism evidence="2 3">
    <name type="scientific">Haloferax sulfurifontis</name>
    <dbReference type="NCBI Taxonomy" id="255616"/>
    <lineage>
        <taxon>Archaea</taxon>
        <taxon>Methanobacteriati</taxon>
        <taxon>Methanobacteriota</taxon>
        <taxon>Stenosarchaea group</taxon>
        <taxon>Halobacteria</taxon>
        <taxon>Halobacteriales</taxon>
        <taxon>Haloferacaceae</taxon>
        <taxon>Haloferax</taxon>
    </lineage>
</organism>